<dbReference type="RefSeq" id="XP_040704780.1">
    <property type="nucleotide sequence ID" value="XM_040846531.1"/>
</dbReference>
<keyword evidence="2" id="KW-1185">Reference proteome</keyword>
<sequence length="86" mass="9636">MSLASKRCRHCDQRRDEMRLKLKLAERQYVCDVGHALQCVEIHVGSPELWPESKRQDLESQPIHGILTVGFCLGVGSSSSERGQAS</sequence>
<accession>A0A1L9TNI1</accession>
<dbReference type="Proteomes" id="UP000184356">
    <property type="component" value="Unassembled WGS sequence"/>
</dbReference>
<dbReference type="AlphaFoldDB" id="A0A1L9TNI1"/>
<organism evidence="1 2">
    <name type="scientific">Aspergillus sydowii CBS 593.65</name>
    <dbReference type="NCBI Taxonomy" id="1036612"/>
    <lineage>
        <taxon>Eukaryota</taxon>
        <taxon>Fungi</taxon>
        <taxon>Dikarya</taxon>
        <taxon>Ascomycota</taxon>
        <taxon>Pezizomycotina</taxon>
        <taxon>Eurotiomycetes</taxon>
        <taxon>Eurotiomycetidae</taxon>
        <taxon>Eurotiales</taxon>
        <taxon>Aspergillaceae</taxon>
        <taxon>Aspergillus</taxon>
        <taxon>Aspergillus subgen. Nidulantes</taxon>
    </lineage>
</organism>
<proteinExistence type="predicted"/>
<evidence type="ECO:0000313" key="2">
    <source>
        <dbReference type="Proteomes" id="UP000184356"/>
    </source>
</evidence>
<dbReference type="VEuPathDB" id="FungiDB:ASPSYDRAFT_42807"/>
<dbReference type="GeneID" id="63762604"/>
<gene>
    <name evidence="1" type="ORF">ASPSYDRAFT_42807</name>
</gene>
<name>A0A1L9TNI1_9EURO</name>
<reference evidence="2" key="1">
    <citation type="journal article" date="2017" name="Genome Biol.">
        <title>Comparative genomics reveals high biological diversity and specific adaptations in the industrially and medically important fungal genus Aspergillus.</title>
        <authorList>
            <person name="de Vries R.P."/>
            <person name="Riley R."/>
            <person name="Wiebenga A."/>
            <person name="Aguilar-Osorio G."/>
            <person name="Amillis S."/>
            <person name="Uchima C.A."/>
            <person name="Anderluh G."/>
            <person name="Asadollahi M."/>
            <person name="Askin M."/>
            <person name="Barry K."/>
            <person name="Battaglia E."/>
            <person name="Bayram O."/>
            <person name="Benocci T."/>
            <person name="Braus-Stromeyer S.A."/>
            <person name="Caldana C."/>
            <person name="Canovas D."/>
            <person name="Cerqueira G.C."/>
            <person name="Chen F."/>
            <person name="Chen W."/>
            <person name="Choi C."/>
            <person name="Clum A."/>
            <person name="Dos Santos R.A."/>
            <person name="Damasio A.R."/>
            <person name="Diallinas G."/>
            <person name="Emri T."/>
            <person name="Fekete E."/>
            <person name="Flipphi M."/>
            <person name="Freyberg S."/>
            <person name="Gallo A."/>
            <person name="Gournas C."/>
            <person name="Habgood R."/>
            <person name="Hainaut M."/>
            <person name="Harispe M.L."/>
            <person name="Henrissat B."/>
            <person name="Hilden K.S."/>
            <person name="Hope R."/>
            <person name="Hossain A."/>
            <person name="Karabika E."/>
            <person name="Karaffa L."/>
            <person name="Karanyi Z."/>
            <person name="Krasevec N."/>
            <person name="Kuo A."/>
            <person name="Kusch H."/>
            <person name="LaButti K."/>
            <person name="Lagendijk E.L."/>
            <person name="Lapidus A."/>
            <person name="Levasseur A."/>
            <person name="Lindquist E."/>
            <person name="Lipzen A."/>
            <person name="Logrieco A.F."/>
            <person name="MacCabe A."/>
            <person name="Maekelae M.R."/>
            <person name="Malavazi I."/>
            <person name="Melin P."/>
            <person name="Meyer V."/>
            <person name="Mielnichuk N."/>
            <person name="Miskei M."/>
            <person name="Molnar A.P."/>
            <person name="Mule G."/>
            <person name="Ngan C.Y."/>
            <person name="Orejas M."/>
            <person name="Orosz E."/>
            <person name="Ouedraogo J.P."/>
            <person name="Overkamp K.M."/>
            <person name="Park H.-S."/>
            <person name="Perrone G."/>
            <person name="Piumi F."/>
            <person name="Punt P.J."/>
            <person name="Ram A.F."/>
            <person name="Ramon A."/>
            <person name="Rauscher S."/>
            <person name="Record E."/>
            <person name="Riano-Pachon D.M."/>
            <person name="Robert V."/>
            <person name="Roehrig J."/>
            <person name="Ruller R."/>
            <person name="Salamov A."/>
            <person name="Salih N.S."/>
            <person name="Samson R.A."/>
            <person name="Sandor E."/>
            <person name="Sanguinetti M."/>
            <person name="Schuetze T."/>
            <person name="Sepcic K."/>
            <person name="Shelest E."/>
            <person name="Sherlock G."/>
            <person name="Sophianopoulou V."/>
            <person name="Squina F.M."/>
            <person name="Sun H."/>
            <person name="Susca A."/>
            <person name="Todd R.B."/>
            <person name="Tsang A."/>
            <person name="Unkles S.E."/>
            <person name="van de Wiele N."/>
            <person name="van Rossen-Uffink D."/>
            <person name="Oliveira J.V."/>
            <person name="Vesth T.C."/>
            <person name="Visser J."/>
            <person name="Yu J.-H."/>
            <person name="Zhou M."/>
            <person name="Andersen M.R."/>
            <person name="Archer D.B."/>
            <person name="Baker S.E."/>
            <person name="Benoit I."/>
            <person name="Brakhage A.A."/>
            <person name="Braus G.H."/>
            <person name="Fischer R."/>
            <person name="Frisvad J.C."/>
            <person name="Goldman G.H."/>
            <person name="Houbraken J."/>
            <person name="Oakley B."/>
            <person name="Pocsi I."/>
            <person name="Scazzocchio C."/>
            <person name="Seiboth B."/>
            <person name="vanKuyk P.A."/>
            <person name="Wortman J."/>
            <person name="Dyer P.S."/>
            <person name="Grigoriev I.V."/>
        </authorList>
    </citation>
    <scope>NUCLEOTIDE SEQUENCE [LARGE SCALE GENOMIC DNA]</scope>
    <source>
        <strain evidence="2">CBS 593.65</strain>
    </source>
</reference>
<dbReference type="EMBL" id="KV878584">
    <property type="protein sequence ID" value="OJJ60974.1"/>
    <property type="molecule type" value="Genomic_DNA"/>
</dbReference>
<evidence type="ECO:0000313" key="1">
    <source>
        <dbReference type="EMBL" id="OJJ60974.1"/>
    </source>
</evidence>
<protein>
    <submittedName>
        <fullName evidence="1">Uncharacterized protein</fullName>
    </submittedName>
</protein>